<keyword evidence="3 11" id="KW-0418">Kinase</keyword>
<evidence type="ECO:0000256" key="5">
    <source>
        <dbReference type="ARBA" id="ARBA00038035"/>
    </source>
</evidence>
<protein>
    <recommendedName>
        <fullName evidence="6">mitogen-activated protein kinase kinase</fullName>
        <ecNumber evidence="6">2.7.12.2</ecNumber>
    </recommendedName>
</protein>
<evidence type="ECO:0000259" key="10">
    <source>
        <dbReference type="PROSITE" id="PS50011"/>
    </source>
</evidence>
<dbReference type="Proteomes" id="UP001524501">
    <property type="component" value="Unassembled WGS sequence"/>
</dbReference>
<dbReference type="PANTHER" id="PTHR48013">
    <property type="entry name" value="DUAL SPECIFICITY MITOGEN-ACTIVATED PROTEIN KINASE KINASE 5-RELATED"/>
    <property type="match status" value="1"/>
</dbReference>
<dbReference type="GO" id="GO:0016301">
    <property type="term" value="F:kinase activity"/>
    <property type="evidence" value="ECO:0007669"/>
    <property type="project" value="UniProtKB-KW"/>
</dbReference>
<feature type="domain" description="Protein kinase" evidence="10">
    <location>
        <begin position="1"/>
        <end position="215"/>
    </location>
</feature>
<name>A0ABT1Q7B7_9NOCA</name>
<dbReference type="Gene3D" id="1.10.510.10">
    <property type="entry name" value="Transferase(Phosphotransferase) domain 1"/>
    <property type="match status" value="1"/>
</dbReference>
<dbReference type="PROSITE" id="PS50011">
    <property type="entry name" value="PROTEIN_KINASE_DOM"/>
    <property type="match status" value="1"/>
</dbReference>
<reference evidence="11 12" key="1">
    <citation type="submission" date="2022-07" db="EMBL/GenBank/DDBJ databases">
        <title>Degradation activity of malathion, p-nitrophenol and potential low-temperature adaptation strategy of Rhodococcus sp. FXJ9.536.</title>
        <authorList>
            <person name="Huang J."/>
            <person name="Huang Y."/>
        </authorList>
    </citation>
    <scope>NUCLEOTIDE SEQUENCE [LARGE SCALE GENOMIC DNA]</scope>
    <source>
        <strain evidence="11 12">FXJ9.536</strain>
    </source>
</reference>
<dbReference type="InterPro" id="IPR000719">
    <property type="entry name" value="Prot_kinase_dom"/>
</dbReference>
<keyword evidence="4" id="KW-0067">ATP-binding</keyword>
<dbReference type="EMBL" id="JANFQF010000002">
    <property type="protein sequence ID" value="MCQ4118144.1"/>
    <property type="molecule type" value="Genomic_DNA"/>
</dbReference>
<accession>A0ABT1Q7B7</accession>
<dbReference type="SMART" id="SM00220">
    <property type="entry name" value="S_TKc"/>
    <property type="match status" value="1"/>
</dbReference>
<comment type="caution">
    <text evidence="11">The sequence shown here is derived from an EMBL/GenBank/DDBJ whole genome shotgun (WGS) entry which is preliminary data.</text>
</comment>
<dbReference type="InterPro" id="IPR011009">
    <property type="entry name" value="Kinase-like_dom_sf"/>
</dbReference>
<keyword evidence="1" id="KW-0808">Transferase</keyword>
<evidence type="ECO:0000313" key="11">
    <source>
        <dbReference type="EMBL" id="MCQ4118144.1"/>
    </source>
</evidence>
<comment type="catalytic activity">
    <reaction evidence="7">
        <text>L-seryl-[protein] + ATP = O-phospho-L-seryl-[protein] + ADP + H(+)</text>
        <dbReference type="Rhea" id="RHEA:17989"/>
        <dbReference type="Rhea" id="RHEA-COMP:9863"/>
        <dbReference type="Rhea" id="RHEA-COMP:11604"/>
        <dbReference type="ChEBI" id="CHEBI:15378"/>
        <dbReference type="ChEBI" id="CHEBI:29999"/>
        <dbReference type="ChEBI" id="CHEBI:30616"/>
        <dbReference type="ChEBI" id="CHEBI:83421"/>
        <dbReference type="ChEBI" id="CHEBI:456216"/>
        <dbReference type="EC" id="2.7.12.2"/>
    </reaction>
</comment>
<evidence type="ECO:0000256" key="4">
    <source>
        <dbReference type="ARBA" id="ARBA00022840"/>
    </source>
</evidence>
<evidence type="ECO:0000256" key="2">
    <source>
        <dbReference type="ARBA" id="ARBA00022741"/>
    </source>
</evidence>
<dbReference type="PANTHER" id="PTHR48013:SF9">
    <property type="entry name" value="DUAL SPECIFICITY MITOGEN-ACTIVATED PROTEIN KINASE KINASE 5"/>
    <property type="match status" value="1"/>
</dbReference>
<evidence type="ECO:0000313" key="12">
    <source>
        <dbReference type="Proteomes" id="UP001524501"/>
    </source>
</evidence>
<keyword evidence="2" id="KW-0547">Nucleotide-binding</keyword>
<organism evidence="11 12">
    <name type="scientific">Rhodococcus tibetensis</name>
    <dbReference type="NCBI Taxonomy" id="2965064"/>
    <lineage>
        <taxon>Bacteria</taxon>
        <taxon>Bacillati</taxon>
        <taxon>Actinomycetota</taxon>
        <taxon>Actinomycetes</taxon>
        <taxon>Mycobacteriales</taxon>
        <taxon>Nocardiaceae</taxon>
        <taxon>Rhodococcus</taxon>
    </lineage>
</organism>
<sequence>MGDASGMGQVFKTTRGEETCAIKVIHEAVERVRDVLANEIPDSKYVIPILESESRNGQTFLRMPLADHSLGSFRKTRPHGKLTIEEVISALRDIATSLADIGPHVTHRDIKPDNVLWYGGRWCLTDFGLARIAEATTATFTMKGWGTKEYIAPELLTGDRASGKSDIYALGVAAYLLLMGKYPFEKHGPISTEDIFQWHLNGEIPRPDSGSSQLD</sequence>
<evidence type="ECO:0000256" key="7">
    <source>
        <dbReference type="ARBA" id="ARBA00049014"/>
    </source>
</evidence>
<proteinExistence type="inferred from homology"/>
<gene>
    <name evidence="11" type="ORF">NOF53_02945</name>
</gene>
<dbReference type="EC" id="2.7.12.2" evidence="6"/>
<evidence type="ECO:0000256" key="9">
    <source>
        <dbReference type="ARBA" id="ARBA00051693"/>
    </source>
</evidence>
<evidence type="ECO:0000256" key="1">
    <source>
        <dbReference type="ARBA" id="ARBA00022679"/>
    </source>
</evidence>
<evidence type="ECO:0000256" key="3">
    <source>
        <dbReference type="ARBA" id="ARBA00022777"/>
    </source>
</evidence>
<evidence type="ECO:0000256" key="8">
    <source>
        <dbReference type="ARBA" id="ARBA00049299"/>
    </source>
</evidence>
<keyword evidence="12" id="KW-1185">Reference proteome</keyword>
<dbReference type="SUPFAM" id="SSF56112">
    <property type="entry name" value="Protein kinase-like (PK-like)"/>
    <property type="match status" value="1"/>
</dbReference>
<comment type="catalytic activity">
    <reaction evidence="8">
        <text>L-threonyl-[protein] + ATP = O-phospho-L-threonyl-[protein] + ADP + H(+)</text>
        <dbReference type="Rhea" id="RHEA:46608"/>
        <dbReference type="Rhea" id="RHEA-COMP:11060"/>
        <dbReference type="Rhea" id="RHEA-COMP:11605"/>
        <dbReference type="ChEBI" id="CHEBI:15378"/>
        <dbReference type="ChEBI" id="CHEBI:30013"/>
        <dbReference type="ChEBI" id="CHEBI:30616"/>
        <dbReference type="ChEBI" id="CHEBI:61977"/>
        <dbReference type="ChEBI" id="CHEBI:456216"/>
        <dbReference type="EC" id="2.7.12.2"/>
    </reaction>
</comment>
<dbReference type="RefSeq" id="WP_255965795.1">
    <property type="nucleotide sequence ID" value="NZ_JANFQF010000002.1"/>
</dbReference>
<comment type="catalytic activity">
    <reaction evidence="9">
        <text>L-tyrosyl-[protein] + ATP = O-phospho-L-tyrosyl-[protein] + ADP + H(+)</text>
        <dbReference type="Rhea" id="RHEA:10596"/>
        <dbReference type="Rhea" id="RHEA-COMP:10136"/>
        <dbReference type="Rhea" id="RHEA-COMP:20101"/>
        <dbReference type="ChEBI" id="CHEBI:15378"/>
        <dbReference type="ChEBI" id="CHEBI:30616"/>
        <dbReference type="ChEBI" id="CHEBI:46858"/>
        <dbReference type="ChEBI" id="CHEBI:61978"/>
        <dbReference type="ChEBI" id="CHEBI:456216"/>
        <dbReference type="EC" id="2.7.12.2"/>
    </reaction>
</comment>
<evidence type="ECO:0000256" key="6">
    <source>
        <dbReference type="ARBA" id="ARBA00038999"/>
    </source>
</evidence>
<comment type="similarity">
    <text evidence="5">Belongs to the protein kinase superfamily. STE Ser/Thr protein kinase family. MAP kinase kinase subfamily.</text>
</comment>
<dbReference type="Pfam" id="PF00069">
    <property type="entry name" value="Pkinase"/>
    <property type="match status" value="1"/>
</dbReference>